<dbReference type="PANTHER" id="PTHR11017:SF560">
    <property type="entry name" value="RESISTANCE PROTEIN (TIR-NBS-LRR CLASS), PUTATIVE-RELATED"/>
    <property type="match status" value="1"/>
</dbReference>
<proteinExistence type="predicted"/>
<dbReference type="InterPro" id="IPR058192">
    <property type="entry name" value="WHD_ROQ1-like"/>
</dbReference>
<dbReference type="InterPro" id="IPR036390">
    <property type="entry name" value="WH_DNA-bd_sf"/>
</dbReference>
<dbReference type="InterPro" id="IPR042197">
    <property type="entry name" value="Apaf_helical"/>
</dbReference>
<dbReference type="Gene3D" id="3.40.50.300">
    <property type="entry name" value="P-loop containing nucleotide triphosphate hydrolases"/>
    <property type="match status" value="1"/>
</dbReference>
<dbReference type="InterPro" id="IPR027417">
    <property type="entry name" value="P-loop_NTPase"/>
</dbReference>
<name>A0ABD1L706_9FABA</name>
<evidence type="ECO:0000313" key="6">
    <source>
        <dbReference type="EMBL" id="KAL2319294.1"/>
    </source>
</evidence>
<gene>
    <name evidence="6" type="ORF">Fmac_028263</name>
</gene>
<dbReference type="Gene3D" id="3.40.50.10140">
    <property type="entry name" value="Toll/interleukin-1 receptor homology (TIR) domain"/>
    <property type="match status" value="1"/>
</dbReference>
<evidence type="ECO:0000256" key="1">
    <source>
        <dbReference type="ARBA" id="ARBA00022614"/>
    </source>
</evidence>
<feature type="domain" description="TIR" evidence="5">
    <location>
        <begin position="17"/>
        <end position="186"/>
    </location>
</feature>
<organism evidence="6 7">
    <name type="scientific">Flemingia macrophylla</name>
    <dbReference type="NCBI Taxonomy" id="520843"/>
    <lineage>
        <taxon>Eukaryota</taxon>
        <taxon>Viridiplantae</taxon>
        <taxon>Streptophyta</taxon>
        <taxon>Embryophyta</taxon>
        <taxon>Tracheophyta</taxon>
        <taxon>Spermatophyta</taxon>
        <taxon>Magnoliopsida</taxon>
        <taxon>eudicotyledons</taxon>
        <taxon>Gunneridae</taxon>
        <taxon>Pentapetalae</taxon>
        <taxon>rosids</taxon>
        <taxon>fabids</taxon>
        <taxon>Fabales</taxon>
        <taxon>Fabaceae</taxon>
        <taxon>Papilionoideae</taxon>
        <taxon>50 kb inversion clade</taxon>
        <taxon>NPAAA clade</taxon>
        <taxon>indigoferoid/millettioid clade</taxon>
        <taxon>Phaseoleae</taxon>
        <taxon>Flemingia</taxon>
    </lineage>
</organism>
<keyword evidence="3" id="KW-0611">Plant defense</keyword>
<keyword evidence="7" id="KW-1185">Reference proteome</keyword>
<keyword evidence="4" id="KW-0520">NAD</keyword>
<dbReference type="Gene3D" id="1.10.8.430">
    <property type="entry name" value="Helical domain of apoptotic protease-activating factors"/>
    <property type="match status" value="1"/>
</dbReference>
<sequence length="637" mass="73380">MEFTSSSSSFSKSKPRWTHDVFISFRGEDTRESFVSHLHSGLSNAGVNAFFDEVSLLRGMELEQLLQAIEGSQISLVVFSHSYIRSTWCLDELVKIIECHETHGQKVVPIFYYVDPHVIRHQVDDYDLALTAREQQTLKGEHMERVLSRWGGALTKASNFSGWDVKNHRNEAELVKKIVEDILTQLDNALLSITEFPVGLEPRVQEVTGYIENQSTNVCIIGIWGMGGSGKTTIAKTIYNQIHRRFSYRSFIENIREVCDTDGSGHVHLQEQLISDVTKTKVKLHSVGMGKNMIENKLSGKRALIVLDDVNEFEQLKHLCGNRSWFGQGSVVIITTRDLHLLRLLKVDYVYDMRKMDKNESIELFSWHAFREAKPVEDYNEVARNVVAYCGGLPLALEVLGSYLMKRTKKEWTSVLSKLEIIPNDQVQEKLRISFDGLHDEMEKDIFLDVCCFFIGKDRANVTDILNGCGLHADIGIPVLIERSLIKVEKNNKLGMHHLLRDMGREIIREHSMKEPGKRSRLWFCEDVLDVLTTNTGTEAIEGLVLKMHFSSRDCFETYSFEEMKRLRLLQLCHVQLTGDFGHLSKHLRWICWQGFPLKYIPNNFYLKAVIALDLKHSRLRLLWKKPQVYILHAMYF</sequence>
<evidence type="ECO:0000313" key="7">
    <source>
        <dbReference type="Proteomes" id="UP001603857"/>
    </source>
</evidence>
<evidence type="ECO:0000256" key="4">
    <source>
        <dbReference type="ARBA" id="ARBA00023027"/>
    </source>
</evidence>
<dbReference type="SUPFAM" id="SSF46785">
    <property type="entry name" value="Winged helix' DNA-binding domain"/>
    <property type="match status" value="1"/>
</dbReference>
<dbReference type="SUPFAM" id="SSF52540">
    <property type="entry name" value="P-loop containing nucleoside triphosphate hydrolases"/>
    <property type="match status" value="1"/>
</dbReference>
<dbReference type="InterPro" id="IPR035897">
    <property type="entry name" value="Toll_tir_struct_dom_sf"/>
</dbReference>
<dbReference type="SMART" id="SM00255">
    <property type="entry name" value="TIR"/>
    <property type="match status" value="1"/>
</dbReference>
<comment type="caution">
    <text evidence="6">The sequence shown here is derived from an EMBL/GenBank/DDBJ whole genome shotgun (WGS) entry which is preliminary data.</text>
</comment>
<protein>
    <recommendedName>
        <fullName evidence="5">TIR domain-containing protein</fullName>
    </recommendedName>
</protein>
<evidence type="ECO:0000259" key="5">
    <source>
        <dbReference type="PROSITE" id="PS50104"/>
    </source>
</evidence>
<dbReference type="Proteomes" id="UP001603857">
    <property type="component" value="Unassembled WGS sequence"/>
</dbReference>
<dbReference type="AlphaFoldDB" id="A0ABD1L706"/>
<dbReference type="Pfam" id="PF00931">
    <property type="entry name" value="NB-ARC"/>
    <property type="match status" value="1"/>
</dbReference>
<dbReference type="PRINTS" id="PR00364">
    <property type="entry name" value="DISEASERSIST"/>
</dbReference>
<accession>A0ABD1L706</accession>
<keyword evidence="2" id="KW-0677">Repeat</keyword>
<evidence type="ECO:0000256" key="2">
    <source>
        <dbReference type="ARBA" id="ARBA00022737"/>
    </source>
</evidence>
<dbReference type="EMBL" id="JBGMDY010000010">
    <property type="protein sequence ID" value="KAL2319294.1"/>
    <property type="molecule type" value="Genomic_DNA"/>
</dbReference>
<dbReference type="InterPro" id="IPR002182">
    <property type="entry name" value="NB-ARC"/>
</dbReference>
<evidence type="ECO:0000256" key="3">
    <source>
        <dbReference type="ARBA" id="ARBA00022821"/>
    </source>
</evidence>
<dbReference type="Pfam" id="PF01582">
    <property type="entry name" value="TIR"/>
    <property type="match status" value="1"/>
</dbReference>
<reference evidence="6 7" key="1">
    <citation type="submission" date="2024-08" db="EMBL/GenBank/DDBJ databases">
        <title>Insights into the chromosomal genome structure of Flemingia macrophylla.</title>
        <authorList>
            <person name="Ding Y."/>
            <person name="Zhao Y."/>
            <person name="Bi W."/>
            <person name="Wu M."/>
            <person name="Zhao G."/>
            <person name="Gong Y."/>
            <person name="Li W."/>
            <person name="Zhang P."/>
        </authorList>
    </citation>
    <scope>NUCLEOTIDE SEQUENCE [LARGE SCALE GENOMIC DNA]</scope>
    <source>
        <strain evidence="6">DYQJB</strain>
        <tissue evidence="6">Leaf</tissue>
    </source>
</reference>
<keyword evidence="1" id="KW-0433">Leucine-rich repeat</keyword>
<dbReference type="InterPro" id="IPR000157">
    <property type="entry name" value="TIR_dom"/>
</dbReference>
<dbReference type="FunFam" id="3.40.50.10140:FF:000007">
    <property type="entry name" value="Disease resistance protein (TIR-NBS-LRR class)"/>
    <property type="match status" value="1"/>
</dbReference>
<dbReference type="GO" id="GO:0006952">
    <property type="term" value="P:defense response"/>
    <property type="evidence" value="ECO:0007669"/>
    <property type="project" value="UniProtKB-KW"/>
</dbReference>
<dbReference type="PANTHER" id="PTHR11017">
    <property type="entry name" value="LEUCINE-RICH REPEAT-CONTAINING PROTEIN"/>
    <property type="match status" value="1"/>
</dbReference>
<dbReference type="Pfam" id="PF23282">
    <property type="entry name" value="WHD_ROQ1"/>
    <property type="match status" value="1"/>
</dbReference>
<dbReference type="InterPro" id="IPR044974">
    <property type="entry name" value="Disease_R_plants"/>
</dbReference>
<dbReference type="SUPFAM" id="SSF52200">
    <property type="entry name" value="Toll/Interleukin receptor TIR domain"/>
    <property type="match status" value="1"/>
</dbReference>
<dbReference type="PROSITE" id="PS50104">
    <property type="entry name" value="TIR"/>
    <property type="match status" value="1"/>
</dbReference>